<dbReference type="EMBL" id="GL732525">
    <property type="protein sequence ID" value="EFX88814.1"/>
    <property type="molecule type" value="Genomic_DNA"/>
</dbReference>
<gene>
    <name evidence="2" type="ORF">DAPPUDRAFT_311213</name>
</gene>
<dbReference type="Proteomes" id="UP000000305">
    <property type="component" value="Unassembled WGS sequence"/>
</dbReference>
<dbReference type="KEGG" id="dpx:DAPPUDRAFT_311213"/>
<organism evidence="2 3">
    <name type="scientific">Daphnia pulex</name>
    <name type="common">Water flea</name>
    <dbReference type="NCBI Taxonomy" id="6669"/>
    <lineage>
        <taxon>Eukaryota</taxon>
        <taxon>Metazoa</taxon>
        <taxon>Ecdysozoa</taxon>
        <taxon>Arthropoda</taxon>
        <taxon>Crustacea</taxon>
        <taxon>Branchiopoda</taxon>
        <taxon>Diplostraca</taxon>
        <taxon>Cladocera</taxon>
        <taxon>Anomopoda</taxon>
        <taxon>Daphniidae</taxon>
        <taxon>Daphnia</taxon>
    </lineage>
</organism>
<feature type="region of interest" description="Disordered" evidence="1">
    <location>
        <begin position="112"/>
        <end position="131"/>
    </location>
</feature>
<reference evidence="2 3" key="1">
    <citation type="journal article" date="2011" name="Science">
        <title>The ecoresponsive genome of Daphnia pulex.</title>
        <authorList>
            <person name="Colbourne J.K."/>
            <person name="Pfrender M.E."/>
            <person name="Gilbert D."/>
            <person name="Thomas W.K."/>
            <person name="Tucker A."/>
            <person name="Oakley T.H."/>
            <person name="Tokishita S."/>
            <person name="Aerts A."/>
            <person name="Arnold G.J."/>
            <person name="Basu M.K."/>
            <person name="Bauer D.J."/>
            <person name="Caceres C.E."/>
            <person name="Carmel L."/>
            <person name="Casola C."/>
            <person name="Choi J.H."/>
            <person name="Detter J.C."/>
            <person name="Dong Q."/>
            <person name="Dusheyko S."/>
            <person name="Eads B.D."/>
            <person name="Frohlich T."/>
            <person name="Geiler-Samerotte K.A."/>
            <person name="Gerlach D."/>
            <person name="Hatcher P."/>
            <person name="Jogdeo S."/>
            <person name="Krijgsveld J."/>
            <person name="Kriventseva E.V."/>
            <person name="Kultz D."/>
            <person name="Laforsch C."/>
            <person name="Lindquist E."/>
            <person name="Lopez J."/>
            <person name="Manak J.R."/>
            <person name="Muller J."/>
            <person name="Pangilinan J."/>
            <person name="Patwardhan R.P."/>
            <person name="Pitluck S."/>
            <person name="Pritham E.J."/>
            <person name="Rechtsteiner A."/>
            <person name="Rho M."/>
            <person name="Rogozin I.B."/>
            <person name="Sakarya O."/>
            <person name="Salamov A."/>
            <person name="Schaack S."/>
            <person name="Shapiro H."/>
            <person name="Shiga Y."/>
            <person name="Skalitzky C."/>
            <person name="Smith Z."/>
            <person name="Souvorov A."/>
            <person name="Sung W."/>
            <person name="Tang Z."/>
            <person name="Tsuchiya D."/>
            <person name="Tu H."/>
            <person name="Vos H."/>
            <person name="Wang M."/>
            <person name="Wolf Y.I."/>
            <person name="Yamagata H."/>
            <person name="Yamada T."/>
            <person name="Ye Y."/>
            <person name="Shaw J.R."/>
            <person name="Andrews J."/>
            <person name="Crease T.J."/>
            <person name="Tang H."/>
            <person name="Lucas S.M."/>
            <person name="Robertson H.M."/>
            <person name="Bork P."/>
            <person name="Koonin E.V."/>
            <person name="Zdobnov E.M."/>
            <person name="Grigoriev I.V."/>
            <person name="Lynch M."/>
            <person name="Boore J.L."/>
        </authorList>
    </citation>
    <scope>NUCLEOTIDE SEQUENCE [LARGE SCALE GENOMIC DNA]</scope>
</reference>
<dbReference type="InParanoid" id="E9FV05"/>
<dbReference type="PhylomeDB" id="E9FV05"/>
<dbReference type="OrthoDB" id="9976756at2759"/>
<feature type="compositionally biased region" description="Low complexity" evidence="1">
    <location>
        <begin position="112"/>
        <end position="122"/>
    </location>
</feature>
<keyword evidence="3" id="KW-1185">Reference proteome</keyword>
<dbReference type="AlphaFoldDB" id="E9FV05"/>
<evidence type="ECO:0000313" key="2">
    <source>
        <dbReference type="EMBL" id="EFX88814.1"/>
    </source>
</evidence>
<feature type="compositionally biased region" description="Basic and acidic residues" evidence="1">
    <location>
        <begin position="164"/>
        <end position="188"/>
    </location>
</feature>
<sequence length="200" mass="22006">MAGLMLKCWSNEPSKRPCFREIKETLCENLMEELSKPSRVPVTYVGIGGSAGKSRTFCILGAIAFWTNNVPSGDQQRSVAQLIRDNETRADAGHYTSPASAFNRFTVEFSFTSSSNSNPASPQHKCKTKGRKHQPVYANIMMSDATPPSAEIAAAVVETNPALYKDEPNEPSREHMEPERRRMLESRVEVAPTATAVGRG</sequence>
<evidence type="ECO:0000256" key="1">
    <source>
        <dbReference type="SAM" id="MobiDB-lite"/>
    </source>
</evidence>
<feature type="region of interest" description="Disordered" evidence="1">
    <location>
        <begin position="161"/>
        <end position="200"/>
    </location>
</feature>
<proteinExistence type="predicted"/>
<evidence type="ECO:0000313" key="3">
    <source>
        <dbReference type="Proteomes" id="UP000000305"/>
    </source>
</evidence>
<accession>E9FV05</accession>
<name>E9FV05_DAPPU</name>
<protein>
    <submittedName>
        <fullName evidence="2">Uncharacterized protein</fullName>
    </submittedName>
</protein>
<dbReference type="HOGENOM" id="CLU_1367466_0_0_1"/>